<dbReference type="EMBL" id="LAZR01024487">
    <property type="protein sequence ID" value="KKL74975.1"/>
    <property type="molecule type" value="Genomic_DNA"/>
</dbReference>
<comment type="caution">
    <text evidence="1">The sequence shown here is derived from an EMBL/GenBank/DDBJ whole genome shotgun (WGS) entry which is preliminary data.</text>
</comment>
<protein>
    <submittedName>
        <fullName evidence="1">Uncharacterized protein</fullName>
    </submittedName>
</protein>
<name>A0A0F9H041_9ZZZZ</name>
<gene>
    <name evidence="1" type="ORF">LCGC14_2059490</name>
</gene>
<sequence length="73" mass="8287">MASLDWTRTQLSEVAKDNGLHVRTWSPGDGITRYRFFTDGNNDYFGPDNGIYTALGLAEARTFVRAWQLCERG</sequence>
<reference evidence="1" key="1">
    <citation type="journal article" date="2015" name="Nature">
        <title>Complex archaea that bridge the gap between prokaryotes and eukaryotes.</title>
        <authorList>
            <person name="Spang A."/>
            <person name="Saw J.H."/>
            <person name="Jorgensen S.L."/>
            <person name="Zaremba-Niedzwiedzka K."/>
            <person name="Martijn J."/>
            <person name="Lind A.E."/>
            <person name="van Eijk R."/>
            <person name="Schleper C."/>
            <person name="Guy L."/>
            <person name="Ettema T.J."/>
        </authorList>
    </citation>
    <scope>NUCLEOTIDE SEQUENCE</scope>
</reference>
<organism evidence="1">
    <name type="scientific">marine sediment metagenome</name>
    <dbReference type="NCBI Taxonomy" id="412755"/>
    <lineage>
        <taxon>unclassified sequences</taxon>
        <taxon>metagenomes</taxon>
        <taxon>ecological metagenomes</taxon>
    </lineage>
</organism>
<accession>A0A0F9H041</accession>
<proteinExistence type="predicted"/>
<evidence type="ECO:0000313" key="1">
    <source>
        <dbReference type="EMBL" id="KKL74975.1"/>
    </source>
</evidence>
<dbReference type="AlphaFoldDB" id="A0A0F9H041"/>